<gene>
    <name evidence="1" type="ORF">XAT740_LOCUS2170</name>
</gene>
<organism evidence="1 2">
    <name type="scientific">Adineta ricciae</name>
    <name type="common">Rotifer</name>
    <dbReference type="NCBI Taxonomy" id="249248"/>
    <lineage>
        <taxon>Eukaryota</taxon>
        <taxon>Metazoa</taxon>
        <taxon>Spiralia</taxon>
        <taxon>Gnathifera</taxon>
        <taxon>Rotifera</taxon>
        <taxon>Eurotatoria</taxon>
        <taxon>Bdelloidea</taxon>
        <taxon>Adinetida</taxon>
        <taxon>Adinetidae</taxon>
        <taxon>Adineta</taxon>
    </lineage>
</organism>
<proteinExistence type="predicted"/>
<dbReference type="Proteomes" id="UP000663828">
    <property type="component" value="Unassembled WGS sequence"/>
</dbReference>
<protein>
    <submittedName>
        <fullName evidence="1">Uncharacterized protein</fullName>
    </submittedName>
</protein>
<accession>A0A813RTB8</accession>
<keyword evidence="2" id="KW-1185">Reference proteome</keyword>
<name>A0A813RTB8_ADIRI</name>
<dbReference type="EMBL" id="CAJNOR010000072">
    <property type="protein sequence ID" value="CAF0784839.1"/>
    <property type="molecule type" value="Genomic_DNA"/>
</dbReference>
<evidence type="ECO:0000313" key="1">
    <source>
        <dbReference type="EMBL" id="CAF0784839.1"/>
    </source>
</evidence>
<comment type="caution">
    <text evidence="1">The sequence shown here is derived from an EMBL/GenBank/DDBJ whole genome shotgun (WGS) entry which is preliminary data.</text>
</comment>
<sequence length="303" mass="34830">MSILCLKIPHKTNFIPQVLNTYDSIFAFVQQHFNSVIDSIRSSHNVDSNDMDRIVDIAVSMNDIHSTSSNTYFRTIERDAGEHTVTKEDCINHVQKRVTSMLKTIRAKFSRMESQSRSSTATGQESLELRGAAVLACLYFNRGRSGLIDYLNFVGIDANHEFVNMTIDQNEKRLEKAFVAAAREEEITERKHQIRFDSMLAEVDTEENLSHEISRNGSMPTTAILVQATNESLRNETEQKWLQNTYPGYLFKSKAMVTDNGSYYDRITIQTINRHEQTVYFDITQNFQVPLLDLQHLSNDEQK</sequence>
<dbReference type="AlphaFoldDB" id="A0A813RTB8"/>
<evidence type="ECO:0000313" key="2">
    <source>
        <dbReference type="Proteomes" id="UP000663828"/>
    </source>
</evidence>
<reference evidence="1" key="1">
    <citation type="submission" date="2021-02" db="EMBL/GenBank/DDBJ databases">
        <authorList>
            <person name="Nowell W R."/>
        </authorList>
    </citation>
    <scope>NUCLEOTIDE SEQUENCE</scope>
</reference>